<gene>
    <name evidence="5" type="ORF">SSOG_07934</name>
</gene>
<evidence type="ECO:0000313" key="5">
    <source>
        <dbReference type="EMBL" id="EFL28220.1"/>
    </source>
</evidence>
<protein>
    <submittedName>
        <fullName evidence="5">Putative phosphopantetheine attachment site</fullName>
    </submittedName>
</protein>
<dbReference type="InterPro" id="IPR009081">
    <property type="entry name" value="PP-bd_ACP"/>
</dbReference>
<dbReference type="STRING" id="457427.SSOG_07934"/>
<evidence type="ECO:0000313" key="6">
    <source>
        <dbReference type="Proteomes" id="UP000003963"/>
    </source>
</evidence>
<evidence type="ECO:0000256" key="2">
    <source>
        <dbReference type="ARBA" id="ARBA00022553"/>
    </source>
</evidence>
<dbReference type="AlphaFoldDB" id="D9WRX6"/>
<dbReference type="GO" id="GO:0031177">
    <property type="term" value="F:phosphopantetheine binding"/>
    <property type="evidence" value="ECO:0007669"/>
    <property type="project" value="InterPro"/>
</dbReference>
<dbReference type="EMBL" id="GG657754">
    <property type="protein sequence ID" value="EFL28220.1"/>
    <property type="molecule type" value="Genomic_DNA"/>
</dbReference>
<dbReference type="GO" id="GO:0017000">
    <property type="term" value="P:antibiotic biosynthetic process"/>
    <property type="evidence" value="ECO:0007669"/>
    <property type="project" value="UniProtKB-ARBA"/>
</dbReference>
<dbReference type="Proteomes" id="UP000003963">
    <property type="component" value="Unassembled WGS sequence"/>
</dbReference>
<dbReference type="PROSITE" id="PS50075">
    <property type="entry name" value="CARRIER"/>
    <property type="match status" value="1"/>
</dbReference>
<dbReference type="InterPro" id="IPR020806">
    <property type="entry name" value="PKS_PP-bd"/>
</dbReference>
<keyword evidence="1" id="KW-0596">Phosphopantetheine</keyword>
<sequence>MSSRAPCAPGSASSSVASAAASPGARWGCAGPTSAPSDLPSATGTHRRSFTMDVIEERVTGILSGQFKLKKEIITPEVTFQNLSFDSLVLIELSLVLEKEFQVVIEEGDLTDQLTVRELAELLTDKGAVA</sequence>
<dbReference type="Gene3D" id="1.10.1200.10">
    <property type="entry name" value="ACP-like"/>
    <property type="match status" value="1"/>
</dbReference>
<feature type="region of interest" description="Disordered" evidence="3">
    <location>
        <begin position="22"/>
        <end position="47"/>
    </location>
</feature>
<evidence type="ECO:0000256" key="3">
    <source>
        <dbReference type="SAM" id="MobiDB-lite"/>
    </source>
</evidence>
<dbReference type="HOGENOM" id="CLU_1936956_0_0_11"/>
<organism evidence="5 6">
    <name type="scientific">Streptomyces himastatinicus ATCC 53653</name>
    <dbReference type="NCBI Taxonomy" id="457427"/>
    <lineage>
        <taxon>Bacteria</taxon>
        <taxon>Bacillati</taxon>
        <taxon>Actinomycetota</taxon>
        <taxon>Actinomycetes</taxon>
        <taxon>Kitasatosporales</taxon>
        <taxon>Streptomycetaceae</taxon>
        <taxon>Streptomyces</taxon>
        <taxon>Streptomyces violaceusniger group</taxon>
    </lineage>
</organism>
<accession>D9WRX6</accession>
<feature type="compositionally biased region" description="Polar residues" evidence="3">
    <location>
        <begin position="34"/>
        <end position="44"/>
    </location>
</feature>
<keyword evidence="6" id="KW-1185">Reference proteome</keyword>
<dbReference type="InterPro" id="IPR036736">
    <property type="entry name" value="ACP-like_sf"/>
</dbReference>
<proteinExistence type="predicted"/>
<evidence type="ECO:0000259" key="4">
    <source>
        <dbReference type="PROSITE" id="PS50075"/>
    </source>
</evidence>
<evidence type="ECO:0000256" key="1">
    <source>
        <dbReference type="ARBA" id="ARBA00022450"/>
    </source>
</evidence>
<name>D9WRX6_9ACTN</name>
<reference evidence="5 6" key="1">
    <citation type="submission" date="2009-02" db="EMBL/GenBank/DDBJ databases">
        <title>Annotation of Streptomyces hygroscopicus strain ATCC 53653.</title>
        <authorList>
            <consortium name="The Broad Institute Genome Sequencing Platform"/>
            <consortium name="Broad Institute Microbial Sequencing Center"/>
            <person name="Fischbach M."/>
            <person name="Godfrey P."/>
            <person name="Ward D."/>
            <person name="Young S."/>
            <person name="Zeng Q."/>
            <person name="Koehrsen M."/>
            <person name="Alvarado L."/>
            <person name="Berlin A.M."/>
            <person name="Bochicchio J."/>
            <person name="Borenstein D."/>
            <person name="Chapman S.B."/>
            <person name="Chen Z."/>
            <person name="Engels R."/>
            <person name="Freedman E."/>
            <person name="Gellesch M."/>
            <person name="Goldberg J."/>
            <person name="Griggs A."/>
            <person name="Gujja S."/>
            <person name="Heilman E.R."/>
            <person name="Heiman D.I."/>
            <person name="Hepburn T.A."/>
            <person name="Howarth C."/>
            <person name="Jen D."/>
            <person name="Larson L."/>
            <person name="Lewis B."/>
            <person name="Mehta T."/>
            <person name="Park D."/>
            <person name="Pearson M."/>
            <person name="Richards J."/>
            <person name="Roberts A."/>
            <person name="Saif S."/>
            <person name="Shea T.D."/>
            <person name="Shenoy N."/>
            <person name="Sisk P."/>
            <person name="Stolte C."/>
            <person name="Sykes S.N."/>
            <person name="Thomson T."/>
            <person name="Walk T."/>
            <person name="White J."/>
            <person name="Yandava C."/>
            <person name="Straight P."/>
            <person name="Clardy J."/>
            <person name="Hung D."/>
            <person name="Kolter R."/>
            <person name="Mekalanos J."/>
            <person name="Walker S."/>
            <person name="Walsh C.T."/>
            <person name="Wieland-Brown L.C."/>
            <person name="Haas B."/>
            <person name="Nusbaum C."/>
            <person name="Birren B."/>
        </authorList>
    </citation>
    <scope>NUCLEOTIDE SEQUENCE [LARGE SCALE GENOMIC DNA]</scope>
    <source>
        <strain evidence="5 6">ATCC 53653</strain>
    </source>
</reference>
<dbReference type="SUPFAM" id="SSF47336">
    <property type="entry name" value="ACP-like"/>
    <property type="match status" value="1"/>
</dbReference>
<feature type="domain" description="Carrier" evidence="4">
    <location>
        <begin position="53"/>
        <end position="127"/>
    </location>
</feature>
<dbReference type="Pfam" id="PF00550">
    <property type="entry name" value="PP-binding"/>
    <property type="match status" value="1"/>
</dbReference>
<keyword evidence="2" id="KW-0597">Phosphoprotein</keyword>
<dbReference type="SMART" id="SM00823">
    <property type="entry name" value="PKS_PP"/>
    <property type="match status" value="1"/>
</dbReference>